<evidence type="ECO:0000313" key="2">
    <source>
        <dbReference type="EMBL" id="OAX42538.1"/>
    </source>
</evidence>
<feature type="transmembrane region" description="Helical" evidence="1">
    <location>
        <begin position="29"/>
        <end position="46"/>
    </location>
</feature>
<dbReference type="InParanoid" id="A0A1B7NCK1"/>
<protein>
    <submittedName>
        <fullName evidence="2">Uncharacterized protein</fullName>
    </submittedName>
</protein>
<organism evidence="2 3">
    <name type="scientific">Rhizopogon vinicolor AM-OR11-026</name>
    <dbReference type="NCBI Taxonomy" id="1314800"/>
    <lineage>
        <taxon>Eukaryota</taxon>
        <taxon>Fungi</taxon>
        <taxon>Dikarya</taxon>
        <taxon>Basidiomycota</taxon>
        <taxon>Agaricomycotina</taxon>
        <taxon>Agaricomycetes</taxon>
        <taxon>Agaricomycetidae</taxon>
        <taxon>Boletales</taxon>
        <taxon>Suillineae</taxon>
        <taxon>Rhizopogonaceae</taxon>
        <taxon>Rhizopogon</taxon>
    </lineage>
</organism>
<evidence type="ECO:0000313" key="3">
    <source>
        <dbReference type="Proteomes" id="UP000092154"/>
    </source>
</evidence>
<reference evidence="2 3" key="1">
    <citation type="submission" date="2016-06" db="EMBL/GenBank/DDBJ databases">
        <title>Comparative genomics of the ectomycorrhizal sister species Rhizopogon vinicolor and Rhizopogon vesiculosus (Basidiomycota: Boletales) reveals a divergence of the mating type B locus.</title>
        <authorList>
            <consortium name="DOE Joint Genome Institute"/>
            <person name="Mujic A.B."/>
            <person name="Kuo A."/>
            <person name="Tritt A."/>
            <person name="Lipzen A."/>
            <person name="Chen C."/>
            <person name="Johnson J."/>
            <person name="Sharma A."/>
            <person name="Barry K."/>
            <person name="Grigoriev I.V."/>
            <person name="Spatafora J.W."/>
        </authorList>
    </citation>
    <scope>NUCLEOTIDE SEQUENCE [LARGE SCALE GENOMIC DNA]</scope>
    <source>
        <strain evidence="2 3">AM-OR11-026</strain>
    </source>
</reference>
<sequence>MYHHRFLGCCIISSFSIFSTSAPYHHLPYFFYFLLSSLFFPFLLFGSDTFSCPSPHCTITGSVTG</sequence>
<name>A0A1B7NCK1_9AGAM</name>
<proteinExistence type="predicted"/>
<keyword evidence="1" id="KW-0812">Transmembrane</keyword>
<keyword evidence="1" id="KW-0472">Membrane</keyword>
<evidence type="ECO:0000256" key="1">
    <source>
        <dbReference type="SAM" id="Phobius"/>
    </source>
</evidence>
<keyword evidence="1" id="KW-1133">Transmembrane helix</keyword>
<dbReference type="Proteomes" id="UP000092154">
    <property type="component" value="Unassembled WGS sequence"/>
</dbReference>
<dbReference type="EMBL" id="KV448155">
    <property type="protein sequence ID" value="OAX42538.1"/>
    <property type="molecule type" value="Genomic_DNA"/>
</dbReference>
<accession>A0A1B7NCK1</accession>
<gene>
    <name evidence="2" type="ORF">K503DRAFT_342133</name>
</gene>
<keyword evidence="3" id="KW-1185">Reference proteome</keyword>
<dbReference type="AlphaFoldDB" id="A0A1B7NCK1"/>